<sequence length="254" mass="27129">MSLFSLSGKTALITGGTRGIGQAITLGLAEHGADIILVQRSTNISDTQPAVERLGRRCEVVQCDLADREQVEGLISKVVATHSVDILVNCAAIQHRSPAVDYDTLHYEAVMQTNLTTPFVLCRDIARHWISQGKRGKIINVASVGSFQGGINVSGYAGSKGGLLQLTRAFSNEWAGKGINVNAIAPGYIETDMTADTLAEPQHAAYRESIIPRIPVGRWGKPEDMKGVAVFLASQASNYVSGEAIVVDGGWLAR</sequence>
<dbReference type="InterPro" id="IPR057326">
    <property type="entry name" value="KR_dom"/>
</dbReference>
<dbReference type="OrthoDB" id="294295at2759"/>
<dbReference type="PaxDb" id="5061-CADANGAP00009531"/>
<dbReference type="GO" id="GO:0044550">
    <property type="term" value="P:secondary metabolite biosynthetic process"/>
    <property type="evidence" value="ECO:0007669"/>
    <property type="project" value="UniProtKB-ARBA"/>
</dbReference>
<name>A0A100IUC4_ASPNG</name>
<dbReference type="GO" id="GO:0016616">
    <property type="term" value="F:oxidoreductase activity, acting on the CH-OH group of donors, NAD or NADP as acceptor"/>
    <property type="evidence" value="ECO:0007669"/>
    <property type="project" value="UniProtKB-ARBA"/>
</dbReference>
<dbReference type="EMBL" id="BCMY01000031">
    <property type="protein sequence ID" value="GAQ47548.1"/>
    <property type="molecule type" value="Genomic_DNA"/>
</dbReference>
<dbReference type="InterPro" id="IPR020904">
    <property type="entry name" value="Sc_DH/Rdtase_CS"/>
</dbReference>
<evidence type="ECO:0000259" key="4">
    <source>
        <dbReference type="SMART" id="SM00822"/>
    </source>
</evidence>
<comment type="caution">
    <text evidence="5">The sequence shown here is derived from an EMBL/GenBank/DDBJ whole genome shotgun (WGS) entry which is preliminary data.</text>
</comment>
<feature type="domain" description="Ketoreductase" evidence="4">
    <location>
        <begin position="9"/>
        <end position="177"/>
    </location>
</feature>
<dbReference type="OMA" id="KFHYITA"/>
<dbReference type="PRINTS" id="PR00081">
    <property type="entry name" value="GDHRDH"/>
</dbReference>
<dbReference type="FunFam" id="3.40.50.720:FF:000084">
    <property type="entry name" value="Short-chain dehydrogenase reductase"/>
    <property type="match status" value="1"/>
</dbReference>
<keyword evidence="3" id="KW-0560">Oxidoreductase</keyword>
<dbReference type="InterPro" id="IPR002347">
    <property type="entry name" value="SDR_fam"/>
</dbReference>
<dbReference type="PANTHER" id="PTHR42760">
    <property type="entry name" value="SHORT-CHAIN DEHYDROGENASES/REDUCTASES FAMILY MEMBER"/>
    <property type="match status" value="1"/>
</dbReference>
<keyword evidence="2" id="KW-0521">NADP</keyword>
<gene>
    <name evidence="5" type="ORF">ABL_10209</name>
</gene>
<dbReference type="VEuPathDB" id="FungiDB:M747DRAFT_259001"/>
<dbReference type="PANTHER" id="PTHR42760:SF5">
    <property type="entry name" value="2-DEHYDRO-3-DEOXY-D-GLUCONATE 5-DEHYDROGENASE"/>
    <property type="match status" value="1"/>
</dbReference>
<evidence type="ECO:0000256" key="2">
    <source>
        <dbReference type="ARBA" id="ARBA00022857"/>
    </source>
</evidence>
<dbReference type="SUPFAM" id="SSF51735">
    <property type="entry name" value="NAD(P)-binding Rossmann-fold domains"/>
    <property type="match status" value="1"/>
</dbReference>
<evidence type="ECO:0000313" key="6">
    <source>
        <dbReference type="Proteomes" id="UP000068243"/>
    </source>
</evidence>
<organism evidence="5 6">
    <name type="scientific">Aspergillus niger</name>
    <dbReference type="NCBI Taxonomy" id="5061"/>
    <lineage>
        <taxon>Eukaryota</taxon>
        <taxon>Fungi</taxon>
        <taxon>Dikarya</taxon>
        <taxon>Ascomycota</taxon>
        <taxon>Pezizomycotina</taxon>
        <taxon>Eurotiomycetes</taxon>
        <taxon>Eurotiomycetidae</taxon>
        <taxon>Eurotiales</taxon>
        <taxon>Aspergillaceae</taxon>
        <taxon>Aspergillus</taxon>
        <taxon>Aspergillus subgen. Circumdati</taxon>
    </lineage>
</organism>
<dbReference type="AlphaFoldDB" id="A0A100IUC4"/>
<dbReference type="Proteomes" id="UP000068243">
    <property type="component" value="Unassembled WGS sequence"/>
</dbReference>
<protein>
    <recommendedName>
        <fullName evidence="4">Ketoreductase domain-containing protein</fullName>
    </recommendedName>
</protein>
<proteinExistence type="inferred from homology"/>
<dbReference type="VEuPathDB" id="FungiDB:An12g02700"/>
<evidence type="ECO:0000256" key="1">
    <source>
        <dbReference type="ARBA" id="ARBA00006484"/>
    </source>
</evidence>
<dbReference type="Gene3D" id="3.40.50.720">
    <property type="entry name" value="NAD(P)-binding Rossmann-like Domain"/>
    <property type="match status" value="1"/>
</dbReference>
<dbReference type="VEuPathDB" id="FungiDB:ATCC64974_41150"/>
<evidence type="ECO:0000313" key="5">
    <source>
        <dbReference type="EMBL" id="GAQ47548.1"/>
    </source>
</evidence>
<dbReference type="PROSITE" id="PS00061">
    <property type="entry name" value="ADH_SHORT"/>
    <property type="match status" value="1"/>
</dbReference>
<comment type="similarity">
    <text evidence="1">Belongs to the short-chain dehydrogenases/reductases (SDR) family.</text>
</comment>
<dbReference type="VEuPathDB" id="FungiDB:ASPNIDRAFT2_1156981"/>
<dbReference type="InterPro" id="IPR036291">
    <property type="entry name" value="NAD(P)-bd_dom_sf"/>
</dbReference>
<dbReference type="PRINTS" id="PR00080">
    <property type="entry name" value="SDRFAMILY"/>
</dbReference>
<evidence type="ECO:0000256" key="3">
    <source>
        <dbReference type="ARBA" id="ARBA00023002"/>
    </source>
</evidence>
<dbReference type="SMART" id="SM00822">
    <property type="entry name" value="PKS_KR"/>
    <property type="match status" value="1"/>
</dbReference>
<accession>A0A100IUC4</accession>
<dbReference type="Pfam" id="PF13561">
    <property type="entry name" value="adh_short_C2"/>
    <property type="match status" value="1"/>
</dbReference>
<reference evidence="6" key="1">
    <citation type="journal article" date="2016" name="Genome Announc.">
        <title>Draft genome sequence of Aspergillus niger strain An76.</title>
        <authorList>
            <person name="Gong W."/>
            <person name="Cheng Z."/>
            <person name="Zhang H."/>
            <person name="Liu L."/>
            <person name="Gao P."/>
            <person name="Wang L."/>
        </authorList>
    </citation>
    <scope>NUCLEOTIDE SEQUENCE [LARGE SCALE GENOMIC DNA]</scope>
    <source>
        <strain evidence="6">An76</strain>
    </source>
</reference>